<evidence type="ECO:0000256" key="1">
    <source>
        <dbReference type="SAM" id="MobiDB-lite"/>
    </source>
</evidence>
<dbReference type="eggNOG" id="ENOG5033MXK">
    <property type="taxonomic scope" value="Bacteria"/>
</dbReference>
<dbReference type="AlphaFoldDB" id="A0A174H4U0"/>
<dbReference type="EMBL" id="MAPZ01000033">
    <property type="protein sequence ID" value="OBY09403.1"/>
    <property type="molecule type" value="Genomic_DNA"/>
</dbReference>
<dbReference type="GeneID" id="72366208"/>
<proteinExistence type="predicted"/>
<protein>
    <submittedName>
        <fullName evidence="2">Uncharacterized protein</fullName>
    </submittedName>
</protein>
<evidence type="ECO:0000313" key="2">
    <source>
        <dbReference type="EMBL" id="OBY09403.1"/>
    </source>
</evidence>
<organism evidence="2 3">
    <name type="scientific">Clostridium paraputrificum</name>
    <dbReference type="NCBI Taxonomy" id="29363"/>
    <lineage>
        <taxon>Bacteria</taxon>
        <taxon>Bacillati</taxon>
        <taxon>Bacillota</taxon>
        <taxon>Clostridia</taxon>
        <taxon>Eubacteriales</taxon>
        <taxon>Clostridiaceae</taxon>
        <taxon>Clostridium</taxon>
    </lineage>
</organism>
<dbReference type="Proteomes" id="UP000092714">
    <property type="component" value="Unassembled WGS sequence"/>
</dbReference>
<gene>
    <name evidence="2" type="ORF">CP373A1_15875</name>
</gene>
<reference evidence="2 3" key="1">
    <citation type="submission" date="2016-06" db="EMBL/GenBank/DDBJ databases">
        <authorList>
            <person name="Kjaerup R.B."/>
            <person name="Dalgaard T.S."/>
            <person name="Juul-Madsen H.R."/>
        </authorList>
    </citation>
    <scope>NUCLEOTIDE SEQUENCE [LARGE SCALE GENOMIC DNA]</scope>
    <source>
        <strain evidence="2 3">373-A1</strain>
    </source>
</reference>
<accession>A0A174H4U0</accession>
<keyword evidence="3" id="KW-1185">Reference proteome</keyword>
<feature type="compositionally biased region" description="Basic and acidic residues" evidence="1">
    <location>
        <begin position="106"/>
        <end position="128"/>
    </location>
</feature>
<name>A0A174H4U0_9CLOT</name>
<sequence length="128" mass="14241">MDLLTLFVLAILAESVWETLKMTWQKGKLCIDRIGALVVSIIITFSTGFDILNCFNIPIKVPLIGMVLTAILLSRGSNFIHDLIGKISQAEALIEDVNENKGMLESNKEESTTENNKEDNTNKTENLD</sequence>
<comment type="caution">
    <text evidence="2">The sequence shown here is derived from an EMBL/GenBank/DDBJ whole genome shotgun (WGS) entry which is preliminary data.</text>
</comment>
<evidence type="ECO:0000313" key="3">
    <source>
        <dbReference type="Proteomes" id="UP000092714"/>
    </source>
</evidence>
<feature type="region of interest" description="Disordered" evidence="1">
    <location>
        <begin position="101"/>
        <end position="128"/>
    </location>
</feature>
<dbReference type="RefSeq" id="WP_027098312.1">
    <property type="nucleotide sequence ID" value="NZ_CABJAZ010000002.1"/>
</dbReference>